<keyword evidence="5 6" id="KW-0472">Membrane</keyword>
<feature type="transmembrane region" description="Helical" evidence="6">
    <location>
        <begin position="50"/>
        <end position="71"/>
    </location>
</feature>
<evidence type="ECO:0000259" key="7">
    <source>
        <dbReference type="Pfam" id="PF00892"/>
    </source>
</evidence>
<feature type="transmembrane region" description="Helical" evidence="6">
    <location>
        <begin position="227"/>
        <end position="250"/>
    </location>
</feature>
<protein>
    <recommendedName>
        <fullName evidence="7">EamA domain-containing protein</fullName>
    </recommendedName>
</protein>
<feature type="transmembrane region" description="Helical" evidence="6">
    <location>
        <begin position="257"/>
        <end position="277"/>
    </location>
</feature>
<evidence type="ECO:0000313" key="9">
    <source>
        <dbReference type="Proteomes" id="UP000195569"/>
    </source>
</evidence>
<organism evidence="8 9">
    <name type="scientific">Paraburkholderia piptadeniae</name>
    <dbReference type="NCBI Taxonomy" id="1701573"/>
    <lineage>
        <taxon>Bacteria</taxon>
        <taxon>Pseudomonadati</taxon>
        <taxon>Pseudomonadota</taxon>
        <taxon>Betaproteobacteria</taxon>
        <taxon>Burkholderiales</taxon>
        <taxon>Burkholderiaceae</taxon>
        <taxon>Paraburkholderia</taxon>
    </lineage>
</organism>
<dbReference type="SUPFAM" id="SSF103481">
    <property type="entry name" value="Multidrug resistance efflux transporter EmrE"/>
    <property type="match status" value="2"/>
</dbReference>
<comment type="subcellular location">
    <subcellularLocation>
        <location evidence="1">Cell membrane</location>
        <topology evidence="1">Multi-pass membrane protein</topology>
    </subcellularLocation>
</comment>
<evidence type="ECO:0000256" key="3">
    <source>
        <dbReference type="ARBA" id="ARBA00022692"/>
    </source>
</evidence>
<dbReference type="Proteomes" id="UP000195569">
    <property type="component" value="Unassembled WGS sequence"/>
</dbReference>
<keyword evidence="2" id="KW-1003">Cell membrane</keyword>
<dbReference type="Pfam" id="PF00892">
    <property type="entry name" value="EamA"/>
    <property type="match status" value="2"/>
</dbReference>
<feature type="transmembrane region" description="Helical" evidence="6">
    <location>
        <begin position="196"/>
        <end position="215"/>
    </location>
</feature>
<dbReference type="InterPro" id="IPR037185">
    <property type="entry name" value="EmrE-like"/>
</dbReference>
<dbReference type="EMBL" id="CYGY02000050">
    <property type="protein sequence ID" value="SIT46354.1"/>
    <property type="molecule type" value="Genomic_DNA"/>
</dbReference>
<evidence type="ECO:0000256" key="6">
    <source>
        <dbReference type="SAM" id="Phobius"/>
    </source>
</evidence>
<feature type="transmembrane region" description="Helical" evidence="6">
    <location>
        <begin position="165"/>
        <end position="184"/>
    </location>
</feature>
<feature type="transmembrane region" description="Helical" evidence="6">
    <location>
        <begin position="283"/>
        <end position="300"/>
    </location>
</feature>
<feature type="transmembrane region" description="Helical" evidence="6">
    <location>
        <begin position="83"/>
        <end position="101"/>
    </location>
</feature>
<accession>A0A1N7SG89</accession>
<evidence type="ECO:0000256" key="5">
    <source>
        <dbReference type="ARBA" id="ARBA00023136"/>
    </source>
</evidence>
<comment type="caution">
    <text evidence="8">The sequence shown here is derived from an EMBL/GenBank/DDBJ whole genome shotgun (WGS) entry which is preliminary data.</text>
</comment>
<sequence length="308" mass="33068">MIEALKRTHTNRSMKHPRWTGLFYLLITATGWALNWPAMKVLLREWPPLFSRGIAGVTASVLLGIVAVCAGEAPRVPRRYIPRLILAACTNVFAWMGFSTLSMKWLSVSEGALLVYTMPIWAMLLAWPILSRRPSAMEFLALLLGLAGVVVLLGGRGVAFDAGKVAGIAFALLAAVLFALGTVIARTPIPVAPISLVAWQVGLGCAPMIVAGLLIERPAYASLHVDGWAVMIYMTLVPMGVCYLAWFATLRHLPPQIASIGMLLVPIMGIVAAALALGEPLGWKEAIAMALTLSGVALALRRKAPQEE</sequence>
<evidence type="ECO:0000256" key="4">
    <source>
        <dbReference type="ARBA" id="ARBA00022989"/>
    </source>
</evidence>
<feature type="transmembrane region" description="Helical" evidence="6">
    <location>
        <begin position="21"/>
        <end position="38"/>
    </location>
</feature>
<keyword evidence="3 6" id="KW-0812">Transmembrane</keyword>
<evidence type="ECO:0000256" key="2">
    <source>
        <dbReference type="ARBA" id="ARBA00022475"/>
    </source>
</evidence>
<dbReference type="AlphaFoldDB" id="A0A1N7SG89"/>
<dbReference type="PANTHER" id="PTHR32322">
    <property type="entry name" value="INNER MEMBRANE TRANSPORTER"/>
    <property type="match status" value="1"/>
</dbReference>
<dbReference type="InterPro" id="IPR050638">
    <property type="entry name" value="AA-Vitamin_Transporters"/>
</dbReference>
<feature type="domain" description="EamA" evidence="7">
    <location>
        <begin position="20"/>
        <end position="153"/>
    </location>
</feature>
<feature type="domain" description="EamA" evidence="7">
    <location>
        <begin position="166"/>
        <end position="300"/>
    </location>
</feature>
<gene>
    <name evidence="8" type="ORF">BN2476_500178</name>
</gene>
<dbReference type="PANTHER" id="PTHR32322:SF18">
    <property type="entry name" value="S-ADENOSYLMETHIONINE_S-ADENOSYLHOMOCYSTEINE TRANSPORTER"/>
    <property type="match status" value="1"/>
</dbReference>
<evidence type="ECO:0000313" key="8">
    <source>
        <dbReference type="EMBL" id="SIT46354.1"/>
    </source>
</evidence>
<reference evidence="8" key="1">
    <citation type="submission" date="2016-12" db="EMBL/GenBank/DDBJ databases">
        <authorList>
            <person name="Moulin L."/>
        </authorList>
    </citation>
    <scope>NUCLEOTIDE SEQUENCE [LARGE SCALE GENOMIC DNA]</scope>
    <source>
        <strain evidence="8">STM 7183</strain>
    </source>
</reference>
<keyword evidence="9" id="KW-1185">Reference proteome</keyword>
<proteinExistence type="predicted"/>
<feature type="transmembrane region" description="Helical" evidence="6">
    <location>
        <begin position="139"/>
        <end position="159"/>
    </location>
</feature>
<evidence type="ECO:0000256" key="1">
    <source>
        <dbReference type="ARBA" id="ARBA00004651"/>
    </source>
</evidence>
<keyword evidence="4 6" id="KW-1133">Transmembrane helix</keyword>
<dbReference type="InterPro" id="IPR000620">
    <property type="entry name" value="EamA_dom"/>
</dbReference>
<dbReference type="GO" id="GO:0005886">
    <property type="term" value="C:plasma membrane"/>
    <property type="evidence" value="ECO:0007669"/>
    <property type="project" value="UniProtKB-SubCell"/>
</dbReference>
<feature type="transmembrane region" description="Helical" evidence="6">
    <location>
        <begin position="113"/>
        <end position="130"/>
    </location>
</feature>
<name>A0A1N7SG89_9BURK</name>